<reference evidence="3" key="2">
    <citation type="submission" date="2021-11" db="EMBL/GenBank/DDBJ databases">
        <authorList>
            <consortium name="Genoscope - CEA"/>
            <person name="William W."/>
        </authorList>
    </citation>
    <scope>NUCLEOTIDE SEQUENCE</scope>
</reference>
<proteinExistence type="predicted"/>
<dbReference type="AlphaFoldDB" id="A0A7S4A622"/>
<evidence type="ECO:0000313" key="4">
    <source>
        <dbReference type="Proteomes" id="UP000789595"/>
    </source>
</evidence>
<feature type="chain" id="PRO_5036404028" evidence="1">
    <location>
        <begin position="17"/>
        <end position="138"/>
    </location>
</feature>
<protein>
    <submittedName>
        <fullName evidence="2">Uncharacterized protein</fullName>
    </submittedName>
</protein>
<reference evidence="2" key="1">
    <citation type="submission" date="2021-01" db="EMBL/GenBank/DDBJ databases">
        <authorList>
            <person name="Corre E."/>
            <person name="Pelletier E."/>
            <person name="Niang G."/>
            <person name="Scheremetjew M."/>
            <person name="Finn R."/>
            <person name="Kale V."/>
            <person name="Holt S."/>
            <person name="Cochrane G."/>
            <person name="Meng A."/>
            <person name="Brown T."/>
            <person name="Cohen L."/>
        </authorList>
    </citation>
    <scope>NUCLEOTIDE SEQUENCE</scope>
    <source>
        <strain evidence="2">CCMP1756</strain>
    </source>
</reference>
<evidence type="ECO:0000313" key="2">
    <source>
        <dbReference type="EMBL" id="CAE0704940.1"/>
    </source>
</evidence>
<accession>A0A7S4A622</accession>
<organism evidence="2">
    <name type="scientific">Pelagomonas calceolata</name>
    <dbReference type="NCBI Taxonomy" id="35677"/>
    <lineage>
        <taxon>Eukaryota</taxon>
        <taxon>Sar</taxon>
        <taxon>Stramenopiles</taxon>
        <taxon>Ochrophyta</taxon>
        <taxon>Pelagophyceae</taxon>
        <taxon>Pelagomonadales</taxon>
        <taxon>Pelagomonadaceae</taxon>
        <taxon>Pelagomonas</taxon>
    </lineage>
</organism>
<evidence type="ECO:0000256" key="1">
    <source>
        <dbReference type="SAM" id="SignalP"/>
    </source>
</evidence>
<dbReference type="EMBL" id="HBIW01023655">
    <property type="protein sequence ID" value="CAE0704940.1"/>
    <property type="molecule type" value="Transcribed_RNA"/>
</dbReference>
<gene>
    <name evidence="2" type="ORF">PCAL00307_LOCUS20388</name>
    <name evidence="3" type="ORF">PECAL_4P03470</name>
</gene>
<keyword evidence="4" id="KW-1185">Reference proteome</keyword>
<feature type="signal peptide" evidence="1">
    <location>
        <begin position="1"/>
        <end position="16"/>
    </location>
</feature>
<keyword evidence="1" id="KW-0732">Signal</keyword>
<name>A0A7S4A622_9STRA</name>
<dbReference type="EMBL" id="CAKKNE010000004">
    <property type="protein sequence ID" value="CAH0373168.1"/>
    <property type="molecule type" value="Genomic_DNA"/>
</dbReference>
<sequence length="138" mass="14460">MRAAALILALATSVSAFMAPRQAVAPRVAPVNMDASSLVTAYRELYEVGGVQVTADVQQFGPIAGLVVFILAANTLYMSMGGSQDEIAEEPIAEYQFGSAVLAGAKAGNAPSTKTNAEWRAECDAKGVTSYHDFGVRM</sequence>
<evidence type="ECO:0000313" key="3">
    <source>
        <dbReference type="EMBL" id="CAH0373168.1"/>
    </source>
</evidence>
<dbReference type="Proteomes" id="UP000789595">
    <property type="component" value="Unassembled WGS sequence"/>
</dbReference>